<evidence type="ECO:0008006" key="4">
    <source>
        <dbReference type="Google" id="ProtNLM"/>
    </source>
</evidence>
<dbReference type="RefSeq" id="WP_013564335.1">
    <property type="nucleotide sequence ID" value="NC_014962.1"/>
</dbReference>
<dbReference type="EMBL" id="CP002353">
    <property type="protein sequence ID" value="ADV62047.1"/>
    <property type="molecule type" value="Genomic_DNA"/>
</dbReference>
<dbReference type="Proteomes" id="UP000008631">
    <property type="component" value="Chromosome"/>
</dbReference>
<feature type="compositionally biased region" description="Polar residues" evidence="1">
    <location>
        <begin position="435"/>
        <end position="445"/>
    </location>
</feature>
<dbReference type="PRINTS" id="PR01217">
    <property type="entry name" value="PRICHEXTENSN"/>
</dbReference>
<dbReference type="HOGENOM" id="CLU_577196_0_0_0"/>
<dbReference type="KEGG" id="ipa:Isop_1462"/>
<evidence type="ECO:0000313" key="2">
    <source>
        <dbReference type="EMBL" id="ADV62047.1"/>
    </source>
</evidence>
<feature type="region of interest" description="Disordered" evidence="1">
    <location>
        <begin position="37"/>
        <end position="96"/>
    </location>
</feature>
<name>E8QY57_ISOPI</name>
<dbReference type="AlphaFoldDB" id="E8QY57"/>
<accession>E8QY57</accession>
<dbReference type="InParanoid" id="E8QY57"/>
<protein>
    <recommendedName>
        <fullName evidence="4">Thioredoxin domain-containing protein</fullName>
    </recommendedName>
</protein>
<feature type="compositionally biased region" description="Pro residues" evidence="1">
    <location>
        <begin position="169"/>
        <end position="181"/>
    </location>
</feature>
<dbReference type="InterPro" id="IPR036249">
    <property type="entry name" value="Thioredoxin-like_sf"/>
</dbReference>
<gene>
    <name evidence="2" type="ordered locus">Isop_1462</name>
</gene>
<feature type="compositionally biased region" description="Low complexity" evidence="1">
    <location>
        <begin position="128"/>
        <end position="142"/>
    </location>
</feature>
<reference key="1">
    <citation type="submission" date="2010-11" db="EMBL/GenBank/DDBJ databases">
        <title>The complete sequence of chromosome of Isophaera pallida ATCC 43644.</title>
        <authorList>
            <consortium name="US DOE Joint Genome Institute (JGI-PGF)"/>
            <person name="Lucas S."/>
            <person name="Copeland A."/>
            <person name="Lapidus A."/>
            <person name="Bruce D."/>
            <person name="Goodwin L."/>
            <person name="Pitluck S."/>
            <person name="Kyrpides N."/>
            <person name="Mavromatis K."/>
            <person name="Pagani I."/>
            <person name="Ivanova N."/>
            <person name="Saunders E."/>
            <person name="Brettin T."/>
            <person name="Detter J.C."/>
            <person name="Han C."/>
            <person name="Tapia R."/>
            <person name="Land M."/>
            <person name="Hauser L."/>
            <person name="Markowitz V."/>
            <person name="Cheng J.-F."/>
            <person name="Hugenholtz P."/>
            <person name="Woyke T."/>
            <person name="Wu D."/>
            <person name="Eisen J.A."/>
        </authorList>
    </citation>
    <scope>NUCLEOTIDE SEQUENCE</scope>
    <source>
        <strain>ATCC 43644</strain>
    </source>
</reference>
<evidence type="ECO:0000313" key="3">
    <source>
        <dbReference type="Proteomes" id="UP000008631"/>
    </source>
</evidence>
<feature type="region of interest" description="Disordered" evidence="1">
    <location>
        <begin position="108"/>
        <end position="217"/>
    </location>
</feature>
<sequence length="473" mass="50610">MNSWRLGTRGSGWAVALGTALLAVLLGPRAIIRSEPPLIAPAPPKTPPVLNPTPPPPEPQTEPAATPQNLAAIPTTQAHDAADNNPPADLSDLPLIQLPDGTTVYDSTARQTPVESTTPSAVVSNPHPASQISQISSSSPTISPAPPSKVEGWGIGDHHTLARFATPHLEPPPLNPTPSQRPTPQTSRPLHGSKSDPPRHPSKPTPQANLSPQPPTAYQALSQTRDHGTPTILICWSERRPQSRQVKDELIRHLDDFRQRGCHLAQLEETRHTELLDSLGVRDYPILIAYRRDDTTGQIELAGVRRSGFQTQELLKWAADLGNSRAATGSGADRPTTPTIAQGDGPRIISTPEGQALLLPSQASTQWLPPAPGRRWAVLVTLPDSAVNADSAKADPSTQPVSFGTPLALAIDSSRRMGGGYAPNHLVTPNPKRPTPSTLNASTKRNAIDPSNWMRSLRRMLTPSDSLLASPPR</sequence>
<dbReference type="SUPFAM" id="SSF52833">
    <property type="entry name" value="Thioredoxin-like"/>
    <property type="match status" value="1"/>
</dbReference>
<keyword evidence="3" id="KW-1185">Reference proteome</keyword>
<feature type="region of interest" description="Disordered" evidence="1">
    <location>
        <begin position="420"/>
        <end position="449"/>
    </location>
</feature>
<feature type="compositionally biased region" description="Pro residues" evidence="1">
    <location>
        <begin position="38"/>
        <end position="60"/>
    </location>
</feature>
<proteinExistence type="predicted"/>
<reference evidence="2 3" key="2">
    <citation type="journal article" date="2011" name="Stand. Genomic Sci.">
        <title>Complete genome sequence of Isosphaera pallida type strain (IS1B).</title>
        <authorList>
            <consortium name="US DOE Joint Genome Institute (JGI-PGF)"/>
            <person name="Goker M."/>
            <person name="Cleland D."/>
            <person name="Saunders E."/>
            <person name="Lapidus A."/>
            <person name="Nolan M."/>
            <person name="Lucas S."/>
            <person name="Hammon N."/>
            <person name="Deshpande S."/>
            <person name="Cheng J.F."/>
            <person name="Tapia R."/>
            <person name="Han C."/>
            <person name="Goodwin L."/>
            <person name="Pitluck S."/>
            <person name="Liolios K."/>
            <person name="Pagani I."/>
            <person name="Ivanova N."/>
            <person name="Mavromatis K."/>
            <person name="Pati A."/>
            <person name="Chen A."/>
            <person name="Palaniappan K."/>
            <person name="Land M."/>
            <person name="Hauser L."/>
            <person name="Chang Y.J."/>
            <person name="Jeffries C.D."/>
            <person name="Detter J.C."/>
            <person name="Beck B."/>
            <person name="Woyke T."/>
            <person name="Bristow J."/>
            <person name="Eisen J.A."/>
            <person name="Markowitz V."/>
            <person name="Hugenholtz P."/>
            <person name="Kyrpides N.C."/>
            <person name="Klenk H.P."/>
        </authorList>
    </citation>
    <scope>NUCLEOTIDE SEQUENCE [LARGE SCALE GENOMIC DNA]</scope>
    <source>
        <strain evidence="3">ATCC 43644 / DSM 9630 / IS1B</strain>
    </source>
</reference>
<feature type="region of interest" description="Disordered" evidence="1">
    <location>
        <begin position="325"/>
        <end position="347"/>
    </location>
</feature>
<feature type="compositionally biased region" description="Polar residues" evidence="1">
    <location>
        <begin position="108"/>
        <end position="123"/>
    </location>
</feature>
<organism evidence="2 3">
    <name type="scientific">Isosphaera pallida (strain ATCC 43644 / DSM 9630 / IS1B)</name>
    <dbReference type="NCBI Taxonomy" id="575540"/>
    <lineage>
        <taxon>Bacteria</taxon>
        <taxon>Pseudomonadati</taxon>
        <taxon>Planctomycetota</taxon>
        <taxon>Planctomycetia</taxon>
        <taxon>Isosphaerales</taxon>
        <taxon>Isosphaeraceae</taxon>
        <taxon>Isosphaera</taxon>
    </lineage>
</organism>
<evidence type="ECO:0000256" key="1">
    <source>
        <dbReference type="SAM" id="MobiDB-lite"/>
    </source>
</evidence>